<sequence>MLTRLFKERIDNCRNLETLTKEMDIISGILSSNTNSYEIPELLEKLEYLVRATKRLWENTNELESSVEVYEYHMYNYVERYIKDIHSTLHIKESSAIIARKMIKGLSIKEIARIVSDMQKMEKRDSSPKSYFLLVVMNFFEKSYVRHHIS</sequence>
<dbReference type="RefSeq" id="WP_239672170.1">
    <property type="nucleotide sequence ID" value="NZ_CP049742.1"/>
</dbReference>
<gene>
    <name evidence="1" type="ORF">G8O30_11355</name>
</gene>
<name>A0A7S8CCK1_9BACI</name>
<evidence type="ECO:0000313" key="1">
    <source>
        <dbReference type="EMBL" id="QPC47500.1"/>
    </source>
</evidence>
<dbReference type="Proteomes" id="UP000593626">
    <property type="component" value="Chromosome"/>
</dbReference>
<proteinExistence type="predicted"/>
<dbReference type="AlphaFoldDB" id="A0A7S8CCK1"/>
<organism evidence="1 2">
    <name type="scientific">Mangrovibacillus cuniculi</name>
    <dbReference type="NCBI Taxonomy" id="2593652"/>
    <lineage>
        <taxon>Bacteria</taxon>
        <taxon>Bacillati</taxon>
        <taxon>Bacillota</taxon>
        <taxon>Bacilli</taxon>
        <taxon>Bacillales</taxon>
        <taxon>Bacillaceae</taxon>
        <taxon>Mangrovibacillus</taxon>
    </lineage>
</organism>
<keyword evidence="2" id="KW-1185">Reference proteome</keyword>
<evidence type="ECO:0000313" key="2">
    <source>
        <dbReference type="Proteomes" id="UP000593626"/>
    </source>
</evidence>
<reference evidence="1 2" key="1">
    <citation type="submission" date="2019-07" db="EMBL/GenBank/DDBJ databases">
        <title>Genome sequence of 2 isolates from Red Sea Mangroves.</title>
        <authorList>
            <person name="Sefrji F."/>
            <person name="Michoud G."/>
            <person name="Merlino G."/>
            <person name="Daffonchio D."/>
        </authorList>
    </citation>
    <scope>NUCLEOTIDE SEQUENCE [LARGE SCALE GENOMIC DNA]</scope>
    <source>
        <strain evidence="1 2">R1DC41</strain>
    </source>
</reference>
<protein>
    <submittedName>
        <fullName evidence="1">Uncharacterized protein</fullName>
    </submittedName>
</protein>
<dbReference type="KEGG" id="mcui:G8O30_11355"/>
<dbReference type="EMBL" id="CP049742">
    <property type="protein sequence ID" value="QPC47500.1"/>
    <property type="molecule type" value="Genomic_DNA"/>
</dbReference>
<accession>A0A7S8CCK1</accession>